<reference evidence="2" key="1">
    <citation type="journal article" date="2010" name="Science">
        <title>Plasticity of animal genome architecture unmasked by rapid evolution of a pelagic tunicate.</title>
        <authorList>
            <person name="Denoeud F."/>
            <person name="Henriet S."/>
            <person name="Mungpakdee S."/>
            <person name="Aury J.M."/>
            <person name="Da Silva C."/>
            <person name="Brinkmann H."/>
            <person name="Mikhaleva J."/>
            <person name="Olsen L.C."/>
            <person name="Jubin C."/>
            <person name="Canestro C."/>
            <person name="Bouquet J.M."/>
            <person name="Danks G."/>
            <person name="Poulain J."/>
            <person name="Campsteijn C."/>
            <person name="Adamski M."/>
            <person name="Cross I."/>
            <person name="Yadetie F."/>
            <person name="Muffato M."/>
            <person name="Louis A."/>
            <person name="Butcher S."/>
            <person name="Tsagkogeorga G."/>
            <person name="Konrad A."/>
            <person name="Singh S."/>
            <person name="Jensen M.F."/>
            <person name="Cong E.H."/>
            <person name="Eikeseth-Otteraa H."/>
            <person name="Noel B."/>
            <person name="Anthouard V."/>
            <person name="Porcel B.M."/>
            <person name="Kachouri-Lafond R."/>
            <person name="Nishino A."/>
            <person name="Ugolini M."/>
            <person name="Chourrout P."/>
            <person name="Nishida H."/>
            <person name="Aasland R."/>
            <person name="Huzurbazar S."/>
            <person name="Westhof E."/>
            <person name="Delsuc F."/>
            <person name="Lehrach H."/>
            <person name="Reinhardt R."/>
            <person name="Weissenbach J."/>
            <person name="Roy S.W."/>
            <person name="Artiguenave F."/>
            <person name="Postlethwait J.H."/>
            <person name="Manak J.R."/>
            <person name="Thompson E.M."/>
            <person name="Jaillon O."/>
            <person name="Du Pasquier L."/>
            <person name="Boudinot P."/>
            <person name="Liberles D.A."/>
            <person name="Volff J.N."/>
            <person name="Philippe H."/>
            <person name="Lenhard B."/>
            <person name="Roest Crollius H."/>
            <person name="Wincker P."/>
            <person name="Chourrout D."/>
        </authorList>
    </citation>
    <scope>NUCLEOTIDE SEQUENCE [LARGE SCALE GENOMIC DNA]</scope>
</reference>
<dbReference type="Proteomes" id="UP000001307">
    <property type="component" value="Unassembled WGS sequence"/>
</dbReference>
<gene>
    <name evidence="2" type="ORF">GSOID_T00001863001</name>
</gene>
<sequence length="187" mass="19977">MAERNSTKILLWGIGTFLALSALATVITVPIMLNWRQDDTAKTTETGGTTTQYPGVTEDLSTASLTDQNSTPKKTETNAVSTTAPITSMPSTMKNTATTITYAVPTTPALTTAPATTIYFEDTIVDGSPYQMTFKSPSGDDFDMTMVFVPNDPGPPAHSSYNVLAFTNSTDASKIFKYSGNDTSLQC</sequence>
<name>E4XRS3_OIKDI</name>
<dbReference type="InParanoid" id="E4XRS3"/>
<evidence type="ECO:0000313" key="3">
    <source>
        <dbReference type="Proteomes" id="UP000001307"/>
    </source>
</evidence>
<organism evidence="2">
    <name type="scientific">Oikopleura dioica</name>
    <name type="common">Tunicate</name>
    <dbReference type="NCBI Taxonomy" id="34765"/>
    <lineage>
        <taxon>Eukaryota</taxon>
        <taxon>Metazoa</taxon>
        <taxon>Chordata</taxon>
        <taxon>Tunicata</taxon>
        <taxon>Appendicularia</taxon>
        <taxon>Copelata</taxon>
        <taxon>Oikopleuridae</taxon>
        <taxon>Oikopleura</taxon>
    </lineage>
</organism>
<dbReference type="AlphaFoldDB" id="E4XRS3"/>
<feature type="region of interest" description="Disordered" evidence="1">
    <location>
        <begin position="41"/>
        <end position="80"/>
    </location>
</feature>
<dbReference type="EMBL" id="FN653123">
    <property type="protein sequence ID" value="CBY19915.1"/>
    <property type="molecule type" value="Genomic_DNA"/>
</dbReference>
<accession>E4XRS3</accession>
<feature type="compositionally biased region" description="Polar residues" evidence="1">
    <location>
        <begin position="59"/>
        <end position="80"/>
    </location>
</feature>
<protein>
    <submittedName>
        <fullName evidence="2">Uncharacterized protein</fullName>
    </submittedName>
</protein>
<evidence type="ECO:0000256" key="1">
    <source>
        <dbReference type="SAM" id="MobiDB-lite"/>
    </source>
</evidence>
<evidence type="ECO:0000313" key="2">
    <source>
        <dbReference type="EMBL" id="CBY19915.1"/>
    </source>
</evidence>
<keyword evidence="3" id="KW-1185">Reference proteome</keyword>
<proteinExistence type="predicted"/>